<dbReference type="InterPro" id="IPR014710">
    <property type="entry name" value="RmlC-like_jellyroll"/>
</dbReference>
<dbReference type="Gene3D" id="2.60.120.10">
    <property type="entry name" value="Jelly Rolls"/>
    <property type="match status" value="1"/>
</dbReference>
<organism evidence="2 3">
    <name type="scientific">Pseudonocardia broussonetiae</name>
    <dbReference type="NCBI Taxonomy" id="2736640"/>
    <lineage>
        <taxon>Bacteria</taxon>
        <taxon>Bacillati</taxon>
        <taxon>Actinomycetota</taxon>
        <taxon>Actinomycetes</taxon>
        <taxon>Pseudonocardiales</taxon>
        <taxon>Pseudonocardiaceae</taxon>
        <taxon>Pseudonocardia</taxon>
    </lineage>
</organism>
<evidence type="ECO:0000313" key="2">
    <source>
        <dbReference type="EMBL" id="QJY44783.1"/>
    </source>
</evidence>
<dbReference type="Proteomes" id="UP000505377">
    <property type="component" value="Chromosome"/>
</dbReference>
<evidence type="ECO:0000259" key="1">
    <source>
        <dbReference type="Pfam" id="PF05899"/>
    </source>
</evidence>
<dbReference type="EMBL" id="CP053564">
    <property type="protein sequence ID" value="QJY44783.1"/>
    <property type="molecule type" value="Genomic_DNA"/>
</dbReference>
<protein>
    <submittedName>
        <fullName evidence="2">DUF861 domain-containing protein</fullName>
    </submittedName>
</protein>
<accession>A0A6M6JCI4</accession>
<dbReference type="PANTHER" id="PTHR40943">
    <property type="entry name" value="CYTOPLASMIC PROTEIN-RELATED"/>
    <property type="match status" value="1"/>
</dbReference>
<feature type="domain" description="(S)-ureidoglycine aminohydrolase cupin" evidence="1">
    <location>
        <begin position="47"/>
        <end position="112"/>
    </location>
</feature>
<reference evidence="2 3" key="1">
    <citation type="submission" date="2020-05" db="EMBL/GenBank/DDBJ databases">
        <authorList>
            <person name="Mo P."/>
        </authorList>
    </citation>
    <scope>NUCLEOTIDE SEQUENCE [LARGE SCALE GENOMIC DNA]</scope>
    <source>
        <strain evidence="2 3">Gen01</strain>
    </source>
</reference>
<dbReference type="RefSeq" id="WP_172154158.1">
    <property type="nucleotide sequence ID" value="NZ_CP053564.1"/>
</dbReference>
<keyword evidence="3" id="KW-1185">Reference proteome</keyword>
<dbReference type="Pfam" id="PF05899">
    <property type="entry name" value="Cupin_3"/>
    <property type="match status" value="1"/>
</dbReference>
<gene>
    <name evidence="2" type="ORF">HOP40_02120</name>
</gene>
<name>A0A6M6JCI4_9PSEU</name>
<dbReference type="InterPro" id="IPR011051">
    <property type="entry name" value="RmlC_Cupin_sf"/>
</dbReference>
<dbReference type="PANTHER" id="PTHR40943:SF1">
    <property type="entry name" value="CYTOPLASMIC PROTEIN"/>
    <property type="match status" value="1"/>
</dbReference>
<proteinExistence type="predicted"/>
<evidence type="ECO:0000313" key="3">
    <source>
        <dbReference type="Proteomes" id="UP000505377"/>
    </source>
</evidence>
<dbReference type="SUPFAM" id="SSF51182">
    <property type="entry name" value="RmlC-like cupins"/>
    <property type="match status" value="1"/>
</dbReference>
<dbReference type="AlphaFoldDB" id="A0A6M6JCI4"/>
<sequence>MTITHTPHYVRSVVTAQEWEPFVVGGEAVGEVHWIRTEGAEGATLGVGLWRSEPQSFPYPFTADETIHALEGELVIDVVDTGEKVVLQPGDVASFTKGTRSTWTVTSPFKKLFVISG</sequence>
<dbReference type="InterPro" id="IPR008579">
    <property type="entry name" value="UGlyAH_Cupin_dom"/>
</dbReference>
<dbReference type="KEGG" id="pbro:HOP40_02120"/>